<dbReference type="PANTHER" id="PTHR35218">
    <property type="entry name" value="RNASE H DOMAIN-CONTAINING PROTEIN"/>
    <property type="match status" value="1"/>
</dbReference>
<accession>A0A445AYY8</accession>
<dbReference type="Pfam" id="PF13966">
    <property type="entry name" value="zf-RVT"/>
    <property type="match status" value="1"/>
</dbReference>
<evidence type="ECO:0000259" key="1">
    <source>
        <dbReference type="Pfam" id="PF03372"/>
    </source>
</evidence>
<sequence length="340" mass="40075">MSWNVRGVASCAFRRTLKEFLRQYNLDIVILLETKVSGNNARRIIQGAGFNYFIIEEAQSFIRGIWICWKDNSISITTLESNQQFIHTRVQRHNQDPWCLTAKIVKIWPTFQKHTVKFVGDGTTTRFWTERWVNNKGSLLNIATMNITNIESTVSEWINRDGNWNRNILKNYLPEEKTMKILALPPTPPNKENGTDRIGWMHSDNGDFSVASTYKALANWTKPTTTIWSKIWKWQGPQKAKIFIWKAKHNRIPTNHKKARMFASRGDCHLCQNHQEDLLHALRDCPKVSRTWVQLIRPSALQIFFQANREEWMDMNIQQQLEHDQNQNWMDIFIIACWKM</sequence>
<dbReference type="InterPro" id="IPR005135">
    <property type="entry name" value="Endo/exonuclease/phosphatase"/>
</dbReference>
<protein>
    <submittedName>
        <fullName evidence="3">Uncharacterized protein</fullName>
    </submittedName>
</protein>
<reference evidence="3 4" key="1">
    <citation type="submission" date="2019-01" db="EMBL/GenBank/DDBJ databases">
        <title>Sequencing of cultivated peanut Arachis hypogaea provides insights into genome evolution and oil improvement.</title>
        <authorList>
            <person name="Chen X."/>
        </authorList>
    </citation>
    <scope>NUCLEOTIDE SEQUENCE [LARGE SCALE GENOMIC DNA]</scope>
    <source>
        <strain evidence="4">cv. Fuhuasheng</strain>
        <tissue evidence="3">Leaves</tissue>
    </source>
</reference>
<dbReference type="SUPFAM" id="SSF56219">
    <property type="entry name" value="DNase I-like"/>
    <property type="match status" value="1"/>
</dbReference>
<dbReference type="GO" id="GO:0003824">
    <property type="term" value="F:catalytic activity"/>
    <property type="evidence" value="ECO:0007669"/>
    <property type="project" value="InterPro"/>
</dbReference>
<gene>
    <name evidence="3" type="ORF">Ahy_B01g056442</name>
</gene>
<dbReference type="InterPro" id="IPR036691">
    <property type="entry name" value="Endo/exonu/phosph_ase_sf"/>
</dbReference>
<dbReference type="InterPro" id="IPR026960">
    <property type="entry name" value="RVT-Znf"/>
</dbReference>
<dbReference type="PANTHER" id="PTHR35218:SF9">
    <property type="entry name" value="ENDONUCLEASE_EXONUCLEASE_PHOSPHATASE DOMAIN-CONTAINING PROTEIN"/>
    <property type="match status" value="1"/>
</dbReference>
<name>A0A445AYY8_ARAHY</name>
<feature type="domain" description="Endonuclease/exonuclease/phosphatase" evidence="1">
    <location>
        <begin position="1"/>
        <end position="53"/>
    </location>
</feature>
<feature type="domain" description="Reverse transcriptase zinc-binding" evidence="2">
    <location>
        <begin position="208"/>
        <end position="292"/>
    </location>
</feature>
<keyword evidence="4" id="KW-1185">Reference proteome</keyword>
<comment type="caution">
    <text evidence="3">The sequence shown here is derived from an EMBL/GenBank/DDBJ whole genome shotgun (WGS) entry which is preliminary data.</text>
</comment>
<dbReference type="Pfam" id="PF03372">
    <property type="entry name" value="Exo_endo_phos"/>
    <property type="match status" value="1"/>
</dbReference>
<dbReference type="Gene3D" id="3.60.10.10">
    <property type="entry name" value="Endonuclease/exonuclease/phosphatase"/>
    <property type="match status" value="1"/>
</dbReference>
<dbReference type="Proteomes" id="UP000289738">
    <property type="component" value="Chromosome B01"/>
</dbReference>
<dbReference type="AlphaFoldDB" id="A0A445AYY8"/>
<evidence type="ECO:0000313" key="3">
    <source>
        <dbReference type="EMBL" id="RYR31610.1"/>
    </source>
</evidence>
<organism evidence="3 4">
    <name type="scientific">Arachis hypogaea</name>
    <name type="common">Peanut</name>
    <dbReference type="NCBI Taxonomy" id="3818"/>
    <lineage>
        <taxon>Eukaryota</taxon>
        <taxon>Viridiplantae</taxon>
        <taxon>Streptophyta</taxon>
        <taxon>Embryophyta</taxon>
        <taxon>Tracheophyta</taxon>
        <taxon>Spermatophyta</taxon>
        <taxon>Magnoliopsida</taxon>
        <taxon>eudicotyledons</taxon>
        <taxon>Gunneridae</taxon>
        <taxon>Pentapetalae</taxon>
        <taxon>rosids</taxon>
        <taxon>fabids</taxon>
        <taxon>Fabales</taxon>
        <taxon>Fabaceae</taxon>
        <taxon>Papilionoideae</taxon>
        <taxon>50 kb inversion clade</taxon>
        <taxon>dalbergioids sensu lato</taxon>
        <taxon>Dalbergieae</taxon>
        <taxon>Pterocarpus clade</taxon>
        <taxon>Arachis</taxon>
    </lineage>
</organism>
<proteinExistence type="predicted"/>
<evidence type="ECO:0000259" key="2">
    <source>
        <dbReference type="Pfam" id="PF13966"/>
    </source>
</evidence>
<evidence type="ECO:0000313" key="4">
    <source>
        <dbReference type="Proteomes" id="UP000289738"/>
    </source>
</evidence>
<dbReference type="EMBL" id="SDMP01000011">
    <property type="protein sequence ID" value="RYR31610.1"/>
    <property type="molecule type" value="Genomic_DNA"/>
</dbReference>